<proteinExistence type="predicted"/>
<comment type="caution">
    <text evidence="1">The sequence shown here is derived from an EMBL/GenBank/DDBJ whole genome shotgun (WGS) entry which is preliminary data.</text>
</comment>
<keyword evidence="2" id="KW-1185">Reference proteome</keyword>
<protein>
    <submittedName>
        <fullName evidence="1">Uncharacterized protein</fullName>
    </submittedName>
</protein>
<dbReference type="Proteomes" id="UP000266915">
    <property type="component" value="Unassembled WGS sequence"/>
</dbReference>
<organism evidence="1 2">
    <name type="scientific">Plantibacter flavus</name>
    <dbReference type="NCBI Taxonomy" id="150123"/>
    <lineage>
        <taxon>Bacteria</taxon>
        <taxon>Bacillati</taxon>
        <taxon>Actinomycetota</taxon>
        <taxon>Actinomycetes</taxon>
        <taxon>Micrococcales</taxon>
        <taxon>Microbacteriaceae</taxon>
        <taxon>Plantibacter</taxon>
    </lineage>
</organism>
<evidence type="ECO:0000313" key="2">
    <source>
        <dbReference type="Proteomes" id="UP000266915"/>
    </source>
</evidence>
<evidence type="ECO:0000313" key="1">
    <source>
        <dbReference type="EMBL" id="ROR81466.1"/>
    </source>
</evidence>
<reference evidence="1 2" key="1">
    <citation type="submission" date="2018-11" db="EMBL/GenBank/DDBJ databases">
        <title>Sequencing the genomes of 1000 actinobacteria strains.</title>
        <authorList>
            <person name="Klenk H.-P."/>
        </authorList>
    </citation>
    <scope>NUCLEOTIDE SEQUENCE [LARGE SCALE GENOMIC DNA]</scope>
    <source>
        <strain evidence="1 2">DSM 14012</strain>
    </source>
</reference>
<gene>
    <name evidence="1" type="ORF">EDD42_1528</name>
</gene>
<sequence>MRVSFRTFGQPLTGLGVESGAIRLAHRLKRQCENYRISDQRFKIHVVVVNLEVRRFRIRIREKFLNLDFDRQFDVAEAASALAGRQRVDVDGHEDPLVNGLETHLLGERRALLDGDQTLAPALGEHHLEVVLAHLPGTVHQIAHVDAERRIVRSLPSHDRRFYAEPDREDALALLEEGRHHLRDVRADIATERGHLPDE</sequence>
<accession>A0A3N2C1T1</accession>
<name>A0A3N2C1T1_9MICO</name>
<dbReference type="AlphaFoldDB" id="A0A3N2C1T1"/>
<dbReference type="EMBL" id="RKHL01000001">
    <property type="protein sequence ID" value="ROR81466.1"/>
    <property type="molecule type" value="Genomic_DNA"/>
</dbReference>